<organism evidence="1 2">
    <name type="scientific">Melastoma candidum</name>
    <dbReference type="NCBI Taxonomy" id="119954"/>
    <lineage>
        <taxon>Eukaryota</taxon>
        <taxon>Viridiplantae</taxon>
        <taxon>Streptophyta</taxon>
        <taxon>Embryophyta</taxon>
        <taxon>Tracheophyta</taxon>
        <taxon>Spermatophyta</taxon>
        <taxon>Magnoliopsida</taxon>
        <taxon>eudicotyledons</taxon>
        <taxon>Gunneridae</taxon>
        <taxon>Pentapetalae</taxon>
        <taxon>rosids</taxon>
        <taxon>malvids</taxon>
        <taxon>Myrtales</taxon>
        <taxon>Melastomataceae</taxon>
        <taxon>Melastomatoideae</taxon>
        <taxon>Melastomateae</taxon>
        <taxon>Melastoma</taxon>
    </lineage>
</organism>
<evidence type="ECO:0000313" key="1">
    <source>
        <dbReference type="EMBL" id="KAI4374493.1"/>
    </source>
</evidence>
<protein>
    <submittedName>
        <fullName evidence="1">Uncharacterized protein</fullName>
    </submittedName>
</protein>
<dbReference type="EMBL" id="CM042883">
    <property type="protein sequence ID" value="KAI4374493.1"/>
    <property type="molecule type" value="Genomic_DNA"/>
</dbReference>
<comment type="caution">
    <text evidence="1">The sequence shown here is derived from an EMBL/GenBank/DDBJ whole genome shotgun (WGS) entry which is preliminary data.</text>
</comment>
<keyword evidence="2" id="KW-1185">Reference proteome</keyword>
<sequence>MEDKSSDLVQSDIKRSPPYSSEEPMDRKRRRVVDPDEAANEFLEDDFLGILDDPDDGSDGDPPIQGLDSVIRSFEEEIVVPLQDTSPVVSDGTPGGASDELGYLLEASDDELGLPPSFVNSADESSSHEVSELPDISSSKAFETPFDGEMPNYDNFDLGPEIHTDMGNEEFLMLGGLFDLADVWDVPEVMWRPESLPAV</sequence>
<dbReference type="Proteomes" id="UP001057402">
    <property type="component" value="Chromosome 4"/>
</dbReference>
<gene>
    <name evidence="1" type="ORF">MLD38_012480</name>
</gene>
<name>A0ACB9RAM4_9MYRT</name>
<reference evidence="2" key="1">
    <citation type="journal article" date="2023" name="Front. Plant Sci.">
        <title>Chromosomal-level genome assembly of Melastoma candidum provides insights into trichome evolution.</title>
        <authorList>
            <person name="Zhong Y."/>
            <person name="Wu W."/>
            <person name="Sun C."/>
            <person name="Zou P."/>
            <person name="Liu Y."/>
            <person name="Dai S."/>
            <person name="Zhou R."/>
        </authorList>
    </citation>
    <scope>NUCLEOTIDE SEQUENCE [LARGE SCALE GENOMIC DNA]</scope>
</reference>
<proteinExistence type="predicted"/>
<accession>A0ACB9RAM4</accession>
<evidence type="ECO:0000313" key="2">
    <source>
        <dbReference type="Proteomes" id="UP001057402"/>
    </source>
</evidence>